<reference evidence="3 4" key="1">
    <citation type="submission" date="2020-11" db="EMBL/GenBank/DDBJ databases">
        <title>Draft Genome Sequence and Secondary Metabolite Biosynthetic Potential of the Lysobacter niastensis Type strain DSM 18481.</title>
        <authorList>
            <person name="Turrini P."/>
            <person name="Artuso I."/>
            <person name="Tescari M."/>
            <person name="Lugli G.A."/>
            <person name="Frangipani E."/>
            <person name="Ventura M."/>
            <person name="Visca P."/>
        </authorList>
    </citation>
    <scope>NUCLEOTIDE SEQUENCE [LARGE SCALE GENOMIC DNA]</scope>
    <source>
        <strain evidence="3 4">DSM 18481</strain>
    </source>
</reference>
<gene>
    <name evidence="3" type="ORF">IU514_09650</name>
</gene>
<accession>A0ABS0B5W3</accession>
<evidence type="ECO:0000313" key="3">
    <source>
        <dbReference type="EMBL" id="MBF6024293.1"/>
    </source>
</evidence>
<dbReference type="SUPFAM" id="SSF56059">
    <property type="entry name" value="Glutathione synthetase ATP-binding domain-like"/>
    <property type="match status" value="1"/>
</dbReference>
<sequence>MSDTTRKTGVATSMSKRNDKAIPAIALGRGYTGLGTLRSLATAGIPTYIACPGDDVATRSRWYRPTPGATPWDGTIGPEAMRALEQMPLQKAVLVPGADDAALWLSKLPGTPLSERFKVSSSSHASLQILQDKTLFGEFLGHIGIPHPRTFTITSFDDIAAIPFAELDRVFIKPADSQKFSRATGAKGYWAKDHSEFMDVWHQLDEQGFKLVAQEYVPGSSSDHYLIDGFRDRDGNLPGLFARRRERLYPPDFGNSTYSRSIPLSEVGSALEGLTLLLEKLQYRGIFSAEFKRDSRNGEFRILEVNTRAWWYVEFATRCGVNVCRMAYEDALDRPVTPSSRNYPIGASCVNLVSDFRSVLAQDPANRAPLLKTLGQWLRSYHHVFRMDDPGPGLLASWRLVRGFLT</sequence>
<keyword evidence="4" id="KW-1185">Reference proteome</keyword>
<dbReference type="RefSeq" id="WP_194930906.1">
    <property type="nucleotide sequence ID" value="NZ_JADLZT010000005.1"/>
</dbReference>
<proteinExistence type="predicted"/>
<evidence type="ECO:0000313" key="4">
    <source>
        <dbReference type="Proteomes" id="UP001429984"/>
    </source>
</evidence>
<name>A0ABS0B5W3_9GAMM</name>
<comment type="caution">
    <text evidence="3">The sequence shown here is derived from an EMBL/GenBank/DDBJ whole genome shotgun (WGS) entry which is preliminary data.</text>
</comment>
<dbReference type="PROSITE" id="PS50975">
    <property type="entry name" value="ATP_GRASP"/>
    <property type="match status" value="1"/>
</dbReference>
<dbReference type="InterPro" id="IPR011761">
    <property type="entry name" value="ATP-grasp"/>
</dbReference>
<keyword evidence="1" id="KW-0547">Nucleotide-binding</keyword>
<feature type="domain" description="ATP-grasp" evidence="2">
    <location>
        <begin position="137"/>
        <end position="332"/>
    </location>
</feature>
<evidence type="ECO:0000256" key="1">
    <source>
        <dbReference type="PROSITE-ProRule" id="PRU00409"/>
    </source>
</evidence>
<protein>
    <recommendedName>
        <fullName evidence="2">ATP-grasp domain-containing protein</fullName>
    </recommendedName>
</protein>
<organism evidence="3 4">
    <name type="scientific">Lysobacter niastensis</name>
    <dbReference type="NCBI Taxonomy" id="380629"/>
    <lineage>
        <taxon>Bacteria</taxon>
        <taxon>Pseudomonadati</taxon>
        <taxon>Pseudomonadota</taxon>
        <taxon>Gammaproteobacteria</taxon>
        <taxon>Lysobacterales</taxon>
        <taxon>Lysobacteraceae</taxon>
        <taxon>Lysobacter</taxon>
    </lineage>
</organism>
<dbReference type="EMBL" id="JADLZT010000005">
    <property type="protein sequence ID" value="MBF6024293.1"/>
    <property type="molecule type" value="Genomic_DNA"/>
</dbReference>
<dbReference type="Gene3D" id="3.30.470.20">
    <property type="entry name" value="ATP-grasp fold, B domain"/>
    <property type="match status" value="1"/>
</dbReference>
<evidence type="ECO:0000259" key="2">
    <source>
        <dbReference type="PROSITE" id="PS50975"/>
    </source>
</evidence>
<dbReference type="Proteomes" id="UP001429984">
    <property type="component" value="Unassembled WGS sequence"/>
</dbReference>
<keyword evidence="1" id="KW-0067">ATP-binding</keyword>